<keyword evidence="3 6" id="KW-0805">Transcription regulation</keyword>
<feature type="domain" description="OVATE" evidence="8">
    <location>
        <begin position="334"/>
        <end position="393"/>
    </location>
</feature>
<comment type="function">
    <text evidence="6">Transcriptional repressor that regulates multiple aspects of plant growth and development.</text>
</comment>
<evidence type="ECO:0000256" key="4">
    <source>
        <dbReference type="ARBA" id="ARBA00023163"/>
    </source>
</evidence>
<evidence type="ECO:0000256" key="1">
    <source>
        <dbReference type="ARBA" id="ARBA00004123"/>
    </source>
</evidence>
<dbReference type="KEGG" id="soe:110797384"/>
<reference evidence="9" key="1">
    <citation type="journal article" date="2021" name="Nat. Commun.">
        <title>Genomic analyses provide insights into spinach domestication and the genetic basis of agronomic traits.</title>
        <authorList>
            <person name="Cai X."/>
            <person name="Sun X."/>
            <person name="Xu C."/>
            <person name="Sun H."/>
            <person name="Wang X."/>
            <person name="Ge C."/>
            <person name="Zhang Z."/>
            <person name="Wang Q."/>
            <person name="Fei Z."/>
            <person name="Jiao C."/>
            <person name="Wang Q."/>
        </authorList>
    </citation>
    <scope>NUCLEOTIDE SEQUENCE [LARGE SCALE GENOMIC DNA]</scope>
    <source>
        <strain evidence="9">cv. Varoflay</strain>
    </source>
</reference>
<protein>
    <recommendedName>
        <fullName evidence="6">Transcription repressor</fullName>
    </recommendedName>
    <alternativeName>
        <fullName evidence="6">Ovate family protein</fullName>
    </alternativeName>
</protein>
<dbReference type="PANTHER" id="PTHR33057">
    <property type="entry name" value="TRANSCRIPTION REPRESSOR OFP7-RELATED"/>
    <property type="match status" value="1"/>
</dbReference>
<dbReference type="PROSITE" id="PS51754">
    <property type="entry name" value="OVATE"/>
    <property type="match status" value="1"/>
</dbReference>
<evidence type="ECO:0000313" key="10">
    <source>
        <dbReference type="RefSeq" id="XP_021858187.2"/>
    </source>
</evidence>
<evidence type="ECO:0000256" key="6">
    <source>
        <dbReference type="RuleBase" id="RU367028"/>
    </source>
</evidence>
<dbReference type="NCBIfam" id="TIGR01568">
    <property type="entry name" value="A_thal_3678"/>
    <property type="match status" value="1"/>
</dbReference>
<dbReference type="Pfam" id="PF04844">
    <property type="entry name" value="Ovate"/>
    <property type="match status" value="1"/>
</dbReference>
<organism evidence="9 10">
    <name type="scientific">Spinacia oleracea</name>
    <name type="common">Spinach</name>
    <dbReference type="NCBI Taxonomy" id="3562"/>
    <lineage>
        <taxon>Eukaryota</taxon>
        <taxon>Viridiplantae</taxon>
        <taxon>Streptophyta</taxon>
        <taxon>Embryophyta</taxon>
        <taxon>Tracheophyta</taxon>
        <taxon>Spermatophyta</taxon>
        <taxon>Magnoliopsida</taxon>
        <taxon>eudicotyledons</taxon>
        <taxon>Gunneridae</taxon>
        <taxon>Pentapetalae</taxon>
        <taxon>Caryophyllales</taxon>
        <taxon>Chenopodiaceae</taxon>
        <taxon>Chenopodioideae</taxon>
        <taxon>Anserineae</taxon>
        <taxon>Spinacia</taxon>
    </lineage>
</organism>
<feature type="compositionally biased region" description="Basic residues" evidence="7">
    <location>
        <begin position="153"/>
        <end position="162"/>
    </location>
</feature>
<dbReference type="Proteomes" id="UP000813463">
    <property type="component" value="Chromosome 6"/>
</dbReference>
<evidence type="ECO:0000256" key="3">
    <source>
        <dbReference type="ARBA" id="ARBA00023015"/>
    </source>
</evidence>
<dbReference type="GO" id="GO:0045892">
    <property type="term" value="P:negative regulation of DNA-templated transcription"/>
    <property type="evidence" value="ECO:0007669"/>
    <property type="project" value="UniProtKB-UniRule"/>
</dbReference>
<evidence type="ECO:0000256" key="2">
    <source>
        <dbReference type="ARBA" id="ARBA00022491"/>
    </source>
</evidence>
<accession>A0A9R0IYZ9</accession>
<evidence type="ECO:0000259" key="8">
    <source>
        <dbReference type="PROSITE" id="PS51754"/>
    </source>
</evidence>
<dbReference type="InterPro" id="IPR006458">
    <property type="entry name" value="Ovate_C"/>
</dbReference>
<evidence type="ECO:0000313" key="9">
    <source>
        <dbReference type="Proteomes" id="UP000813463"/>
    </source>
</evidence>
<dbReference type="AlphaFoldDB" id="A0A9R0IYZ9"/>
<evidence type="ECO:0000256" key="5">
    <source>
        <dbReference type="ARBA" id="ARBA00023242"/>
    </source>
</evidence>
<dbReference type="PANTHER" id="PTHR33057:SF128">
    <property type="entry name" value="TRANSCRIPTION REPRESSOR OFP3"/>
    <property type="match status" value="1"/>
</dbReference>
<dbReference type="GO" id="GO:0003677">
    <property type="term" value="F:DNA binding"/>
    <property type="evidence" value="ECO:0007669"/>
    <property type="project" value="InterPro"/>
</dbReference>
<comment type="subcellular location">
    <subcellularLocation>
        <location evidence="1 6">Nucleus</location>
    </subcellularLocation>
</comment>
<reference evidence="10" key="2">
    <citation type="submission" date="2025-08" db="UniProtKB">
        <authorList>
            <consortium name="RefSeq"/>
        </authorList>
    </citation>
    <scope>IDENTIFICATION</scope>
    <source>
        <tissue evidence="10">Leaf</tissue>
    </source>
</reference>
<name>A0A9R0IYZ9_SPIOL</name>
<keyword evidence="4 6" id="KW-0804">Transcription</keyword>
<feature type="region of interest" description="Disordered" evidence="7">
    <location>
        <begin position="76"/>
        <end position="95"/>
    </location>
</feature>
<dbReference type="Pfam" id="PF13724">
    <property type="entry name" value="DNA_binding_2"/>
    <property type="match status" value="1"/>
</dbReference>
<gene>
    <name evidence="10" type="primary">LOC110797384</name>
</gene>
<keyword evidence="5 6" id="KW-0539">Nucleus</keyword>
<feature type="region of interest" description="Disordered" evidence="7">
    <location>
        <begin position="137"/>
        <end position="169"/>
    </location>
</feature>
<dbReference type="GO" id="GO:0005634">
    <property type="term" value="C:nucleus"/>
    <property type="evidence" value="ECO:0007669"/>
    <property type="project" value="UniProtKB-SubCell"/>
</dbReference>
<evidence type="ECO:0000256" key="7">
    <source>
        <dbReference type="SAM" id="MobiDB-lite"/>
    </source>
</evidence>
<keyword evidence="9" id="KW-1185">Reference proteome</keyword>
<proteinExistence type="predicted"/>
<keyword evidence="2 6" id="KW-0678">Repressor</keyword>
<feature type="compositionally biased region" description="Low complexity" evidence="7">
    <location>
        <begin position="80"/>
        <end position="89"/>
    </location>
</feature>
<dbReference type="GeneID" id="110797384"/>
<dbReference type="RefSeq" id="XP_021858187.2">
    <property type="nucleotide sequence ID" value="XM_022002495.2"/>
</dbReference>
<sequence>MIHFISSNTLTAYCFIKCNNIYVETLHIGSKKCMIQRKNTRNIHQKNKRVEMGKYRFRLSDMMPNAWFYKLKDMGKSRSSKSSSRTTKSIKQCSPTPIQTTSITKFHHPNKSYVYYPTVETSTDRFTDPLYSSPCRNLGRASDARSSTSPCRKSSHSHRTSKRTTIYKQKNGCNTADQPLYYSLSSSELGSPEAIVSVPNNDYRRKSVSVDFGPELLMFDEVGSWSSSSLRSSCSCCCRVSSSTADIIIDLNHHDDSSFRTKFQKLNEFDAASELELRPILTKKLPEEQIFDISELSSSIRKSAGKEARATHKNNKYVRKVKSRRSSLSDSFAIVKSSLDPHTDFMDSMMEMIQENNIRECKDLEDLLACYLSLNCKEYHPIIVKVFQKIWLDIFCSM</sequence>
<dbReference type="InterPro" id="IPR038933">
    <property type="entry name" value="Ovate"/>
</dbReference>
<dbReference type="InterPro" id="IPR025830">
    <property type="entry name" value="DNA_bnd_dom_ovate"/>
</dbReference>